<evidence type="ECO:0000259" key="1">
    <source>
        <dbReference type="Pfam" id="PF13460"/>
    </source>
</evidence>
<gene>
    <name evidence="2" type="ORF">I215_06852</name>
</gene>
<dbReference type="InterPro" id="IPR051606">
    <property type="entry name" value="Polyketide_Oxido-like"/>
</dbReference>
<evidence type="ECO:0000313" key="2">
    <source>
        <dbReference type="EMBL" id="EKF55653.1"/>
    </source>
</evidence>
<reference evidence="2 3" key="1">
    <citation type="journal article" date="2012" name="J. Bacteriol.">
        <title>Genome Sequence of Galbibacter marinum Type Strain ck-I2-15.</title>
        <authorList>
            <person name="Lai Q."/>
            <person name="Li C."/>
            <person name="Shao Z."/>
        </authorList>
    </citation>
    <scope>NUCLEOTIDE SEQUENCE [LARGE SCALE GENOMIC DNA]</scope>
    <source>
        <strain evidence="3">ck-I2-15</strain>
    </source>
</reference>
<organism evidence="2 3">
    <name type="scientific">Galbibacter marinus</name>
    <dbReference type="NCBI Taxonomy" id="555500"/>
    <lineage>
        <taxon>Bacteria</taxon>
        <taxon>Pseudomonadati</taxon>
        <taxon>Bacteroidota</taxon>
        <taxon>Flavobacteriia</taxon>
        <taxon>Flavobacteriales</taxon>
        <taxon>Flavobacteriaceae</taxon>
        <taxon>Galbibacter</taxon>
    </lineage>
</organism>
<dbReference type="InterPro" id="IPR036291">
    <property type="entry name" value="NAD(P)-bd_dom_sf"/>
</dbReference>
<name>K2P3L2_9FLAO</name>
<dbReference type="Gene3D" id="3.40.50.720">
    <property type="entry name" value="NAD(P)-binding Rossmann-like Domain"/>
    <property type="match status" value="1"/>
</dbReference>
<dbReference type="EMBL" id="AMSG01000006">
    <property type="protein sequence ID" value="EKF55653.1"/>
    <property type="molecule type" value="Genomic_DNA"/>
</dbReference>
<dbReference type="PATRIC" id="fig|555500.3.peg.1419"/>
<feature type="domain" description="NAD(P)-binding" evidence="1">
    <location>
        <begin position="7"/>
        <end position="204"/>
    </location>
</feature>
<dbReference type="InterPro" id="IPR016040">
    <property type="entry name" value="NAD(P)-bd_dom"/>
</dbReference>
<dbReference type="Pfam" id="PF13460">
    <property type="entry name" value="NAD_binding_10"/>
    <property type="match status" value="1"/>
</dbReference>
<protein>
    <submittedName>
        <fullName evidence="2">Dihydrodipicolinate reductase</fullName>
    </submittedName>
</protein>
<evidence type="ECO:0000313" key="3">
    <source>
        <dbReference type="Proteomes" id="UP000007364"/>
    </source>
</evidence>
<dbReference type="GO" id="GO:0016646">
    <property type="term" value="F:oxidoreductase activity, acting on the CH-NH group of donors, NAD or NADP as acceptor"/>
    <property type="evidence" value="ECO:0007669"/>
    <property type="project" value="TreeGrafter"/>
</dbReference>
<dbReference type="STRING" id="555500.I215_06852"/>
<sequence>MKIAVIGATGFVGAEVLKEALDRKHTVVAIARNTDKIEINNDLLTKKAVDVKNIDELAQAVSGSDVVISAFNPGWTNPNIYDEFLEGSNAIQQAVKDSGVKRLIVVGGAGSLYLDQNTKVIDDPNFPAAIKPGAMAASEYLDVLKKEEDLEWTFFSPALAMAPGKPQERKNTYRKGLENPVFDKQGKSELSVQDTAVVLVDEAENAAHVRERFTAAY</sequence>
<accession>K2P3L2</accession>
<dbReference type="SUPFAM" id="SSF51735">
    <property type="entry name" value="NAD(P)-binding Rossmann-fold domains"/>
    <property type="match status" value="1"/>
</dbReference>
<dbReference type="CDD" id="cd05244">
    <property type="entry name" value="BVR-B_like_SDR_a"/>
    <property type="match status" value="1"/>
</dbReference>
<dbReference type="PANTHER" id="PTHR43355:SF2">
    <property type="entry name" value="FLAVIN REDUCTASE (NADPH)"/>
    <property type="match status" value="1"/>
</dbReference>
<dbReference type="Proteomes" id="UP000007364">
    <property type="component" value="Unassembled WGS sequence"/>
</dbReference>
<comment type="caution">
    <text evidence="2">The sequence shown here is derived from an EMBL/GenBank/DDBJ whole genome shotgun (WGS) entry which is preliminary data.</text>
</comment>
<dbReference type="eggNOG" id="COG2910">
    <property type="taxonomic scope" value="Bacteria"/>
</dbReference>
<dbReference type="AlphaFoldDB" id="K2P3L2"/>
<dbReference type="RefSeq" id="WP_008991234.1">
    <property type="nucleotide sequence ID" value="NZ_AMSG01000006.1"/>
</dbReference>
<dbReference type="PANTHER" id="PTHR43355">
    <property type="entry name" value="FLAVIN REDUCTASE (NADPH)"/>
    <property type="match status" value="1"/>
</dbReference>
<keyword evidence="3" id="KW-1185">Reference proteome</keyword>
<proteinExistence type="predicted"/>